<dbReference type="SUPFAM" id="SSF52540">
    <property type="entry name" value="P-loop containing nucleoside triphosphate hydrolases"/>
    <property type="match status" value="1"/>
</dbReference>
<comment type="caution">
    <text evidence="2">The sequence shown here is derived from an EMBL/GenBank/DDBJ whole genome shotgun (WGS) entry which is preliminary data.</text>
</comment>
<dbReference type="RefSeq" id="WP_413263767.1">
    <property type="nucleotide sequence ID" value="NZ_JBHFNR010000099.1"/>
</dbReference>
<keyword evidence="3" id="KW-1185">Reference proteome</keyword>
<proteinExistence type="predicted"/>
<dbReference type="InterPro" id="IPR003593">
    <property type="entry name" value="AAA+_ATPase"/>
</dbReference>
<evidence type="ECO:0000313" key="2">
    <source>
        <dbReference type="EMBL" id="MFB2894118.1"/>
    </source>
</evidence>
<dbReference type="PANTHER" id="PTHR37291:SF1">
    <property type="entry name" value="TYPE IV METHYL-DIRECTED RESTRICTION ENZYME ECOKMCRB SUBUNIT"/>
    <property type="match status" value="1"/>
</dbReference>
<dbReference type="PANTHER" id="PTHR37291">
    <property type="entry name" value="5-METHYLCYTOSINE-SPECIFIC RESTRICTION ENZYME B"/>
    <property type="match status" value="1"/>
</dbReference>
<reference evidence="2 3" key="1">
    <citation type="submission" date="2024-09" db="EMBL/GenBank/DDBJ databases">
        <title>Floridaenema gen nov. (Aerosakkonemataceae, Aerosakkonematales ord. nov., Cyanobacteria) from benthic tropical and subtropical fresh waters, with the description of four new species.</title>
        <authorList>
            <person name="Moretto J.A."/>
            <person name="Berthold D.E."/>
            <person name="Lefler F.W."/>
            <person name="Huang I.-S."/>
            <person name="Laughinghouse H. IV."/>
        </authorList>
    </citation>
    <scope>NUCLEOTIDE SEQUENCE [LARGE SCALE GENOMIC DNA]</scope>
    <source>
        <strain evidence="2 3">BLCC-F50</strain>
    </source>
</reference>
<dbReference type="InterPro" id="IPR011704">
    <property type="entry name" value="ATPase_dyneun-rel_AAA"/>
</dbReference>
<dbReference type="Proteomes" id="UP001576784">
    <property type="component" value="Unassembled WGS sequence"/>
</dbReference>
<feature type="domain" description="AAA+ ATPase" evidence="1">
    <location>
        <begin position="281"/>
        <end position="442"/>
    </location>
</feature>
<dbReference type="SMART" id="SM00382">
    <property type="entry name" value="AAA"/>
    <property type="match status" value="1"/>
</dbReference>
<dbReference type="InterPro" id="IPR052934">
    <property type="entry name" value="Methyl-DNA_Rec/Restrict_Enz"/>
</dbReference>
<accession>A0ABV4XQX0</accession>
<evidence type="ECO:0000259" key="1">
    <source>
        <dbReference type="SMART" id="SM00382"/>
    </source>
</evidence>
<dbReference type="Gene3D" id="3.40.50.300">
    <property type="entry name" value="P-loop containing nucleotide triphosphate hydrolases"/>
    <property type="match status" value="1"/>
</dbReference>
<dbReference type="InterPro" id="IPR027417">
    <property type="entry name" value="P-loop_NTPase"/>
</dbReference>
<name>A0ABV4XQX0_9CYAN</name>
<gene>
    <name evidence="2" type="ORF">ACE1CI_14505</name>
</gene>
<sequence>METEDQYPEYLFSAKTFEILEECATLREPSLSRYLSQIDVEQYLLSKYKVILSKIHVELKDYFIKFHGKGTVSWSRNFLESKFRLDNPRNDEIFIQVSHSLELPRKSENSLRLFISIWKDFLEFGIYGASANTKIFFDNCEEYKEELIKNFQRELEKETKMVYGFWNTVGQSRYTWEDLLKQPRKIGESVDEFNGVSSFLYAAIHINKQETIRLSADELSNQIAKTFKLLFPLALLAIYDDPIPALHQYIYINRKYPLAELAEHTSYEEFELERYIRAIERKKQAIFYGAPGTGKTFMAEKLAAHLIGENDGFSEIVQFHPAYSYEDFIQGIRPQSKEGKLSYSMVPGRFREFCQKAKSRKGICVLIIDEINRANLAQVFGELMYLLEYRDKEIPLAGGNSFSIPSNVRIIGTMNTADRSIALVDHALRRRFAFIEIRPNYNVLRRYHENKNTGFPVQGLINVLKDLNLAIADKNYQLGISFFLTERLAEYIEEIWKMEIEPYLEEYFFDRLETVDEFRWDNIKRQVYL</sequence>
<evidence type="ECO:0000313" key="3">
    <source>
        <dbReference type="Proteomes" id="UP001576784"/>
    </source>
</evidence>
<organism evidence="2 3">
    <name type="scientific">Floridaenema flaviceps BLCC-F50</name>
    <dbReference type="NCBI Taxonomy" id="3153642"/>
    <lineage>
        <taxon>Bacteria</taxon>
        <taxon>Bacillati</taxon>
        <taxon>Cyanobacteriota</taxon>
        <taxon>Cyanophyceae</taxon>
        <taxon>Oscillatoriophycideae</taxon>
        <taxon>Aerosakkonematales</taxon>
        <taxon>Aerosakkonemataceae</taxon>
        <taxon>Floridanema</taxon>
        <taxon>Floridanema flaviceps</taxon>
    </lineage>
</organism>
<dbReference type="Pfam" id="PF07728">
    <property type="entry name" value="AAA_5"/>
    <property type="match status" value="1"/>
</dbReference>
<dbReference type="CDD" id="cd00009">
    <property type="entry name" value="AAA"/>
    <property type="match status" value="1"/>
</dbReference>
<protein>
    <submittedName>
        <fullName evidence="2">McrB family protein</fullName>
    </submittedName>
</protein>
<dbReference type="EMBL" id="JBHFNR010000099">
    <property type="protein sequence ID" value="MFB2894118.1"/>
    <property type="molecule type" value="Genomic_DNA"/>
</dbReference>